<comment type="similarity">
    <text evidence="2 10">Belongs to the mitochondrial carrier (TC 2.A.29) family.</text>
</comment>
<dbReference type="InterPro" id="IPR018108">
    <property type="entry name" value="MCP_transmembrane"/>
</dbReference>
<keyword evidence="5" id="KW-0677">Repeat</keyword>
<keyword evidence="8" id="KW-0576">Peroxisome</keyword>
<evidence type="ECO:0000256" key="10">
    <source>
        <dbReference type="RuleBase" id="RU000488"/>
    </source>
</evidence>
<gene>
    <name evidence="12" type="ORF">TeGR_g14434</name>
</gene>
<evidence type="ECO:0000256" key="3">
    <source>
        <dbReference type="ARBA" id="ARBA00022448"/>
    </source>
</evidence>
<dbReference type="Pfam" id="PF00153">
    <property type="entry name" value="Mito_carr"/>
    <property type="match status" value="3"/>
</dbReference>
<dbReference type="InterPro" id="IPR045900">
    <property type="entry name" value="Peroxisomal_Ade_carrier"/>
</dbReference>
<evidence type="ECO:0000256" key="7">
    <source>
        <dbReference type="ARBA" id="ARBA00023136"/>
    </source>
</evidence>
<sequence length="332" mass="34475">MSDSACEVLTEVLSASAGGIISSSALFPLEMVKTRMQSATSAPAPPGSPKKPPAPQSAPSSPESTASPSPPPPAGEAQPVTALSTAREIYAAGGGGLPGVLSFWSSFHFSAAQSAIEKGLYFLAFTALKNGYKELARAEEVNATASLALGAAAEWCHLPFSLPLDVMTTKLATDRSGAGALAILQATLSEKGVAGMYKGVQAFAVLCLKPAIQYTVFDRAKAVILAAKRGKARSLTALEAFVVGMVARTVATLVVYPYTRAKVVLQSAPDSAPQSIPTMLKAIYADEGLKGLYQGIGPELSRGVMSAAIMMMVKERIADSVRGAVDRAVRRR</sequence>
<evidence type="ECO:0000256" key="9">
    <source>
        <dbReference type="PROSITE-ProRule" id="PRU00282"/>
    </source>
</evidence>
<feature type="repeat" description="Solcar" evidence="9">
    <location>
        <begin position="235"/>
        <end position="320"/>
    </location>
</feature>
<evidence type="ECO:0000256" key="5">
    <source>
        <dbReference type="ARBA" id="ARBA00022737"/>
    </source>
</evidence>
<dbReference type="PANTHER" id="PTHR46650:SF1">
    <property type="entry name" value="PEROXISOMAL ADENINE NUCLEOTIDE TRANSPORTER 1"/>
    <property type="match status" value="1"/>
</dbReference>
<feature type="compositionally biased region" description="Low complexity" evidence="11">
    <location>
        <begin position="57"/>
        <end position="67"/>
    </location>
</feature>
<evidence type="ECO:0000313" key="12">
    <source>
        <dbReference type="EMBL" id="GMI25146.1"/>
    </source>
</evidence>
<proteinExistence type="inferred from homology"/>
<organism evidence="12 13">
    <name type="scientific">Tetraparma gracilis</name>
    <dbReference type="NCBI Taxonomy" id="2962635"/>
    <lineage>
        <taxon>Eukaryota</taxon>
        <taxon>Sar</taxon>
        <taxon>Stramenopiles</taxon>
        <taxon>Ochrophyta</taxon>
        <taxon>Bolidophyceae</taxon>
        <taxon>Parmales</taxon>
        <taxon>Triparmaceae</taxon>
        <taxon>Tetraparma</taxon>
    </lineage>
</organism>
<evidence type="ECO:0000256" key="2">
    <source>
        <dbReference type="ARBA" id="ARBA00006375"/>
    </source>
</evidence>
<evidence type="ECO:0000256" key="8">
    <source>
        <dbReference type="ARBA" id="ARBA00023140"/>
    </source>
</evidence>
<feature type="repeat" description="Solcar" evidence="9">
    <location>
        <begin position="141"/>
        <end position="223"/>
    </location>
</feature>
<evidence type="ECO:0000256" key="11">
    <source>
        <dbReference type="SAM" id="MobiDB-lite"/>
    </source>
</evidence>
<keyword evidence="13" id="KW-1185">Reference proteome</keyword>
<name>A0ABQ6MF30_9STRA</name>
<evidence type="ECO:0000256" key="6">
    <source>
        <dbReference type="ARBA" id="ARBA00022989"/>
    </source>
</evidence>
<dbReference type="SUPFAM" id="SSF103506">
    <property type="entry name" value="Mitochondrial carrier"/>
    <property type="match status" value="1"/>
</dbReference>
<evidence type="ECO:0008006" key="14">
    <source>
        <dbReference type="Google" id="ProtNLM"/>
    </source>
</evidence>
<dbReference type="EMBL" id="BRYB01004064">
    <property type="protein sequence ID" value="GMI25146.1"/>
    <property type="molecule type" value="Genomic_DNA"/>
</dbReference>
<keyword evidence="7 9" id="KW-0472">Membrane</keyword>
<evidence type="ECO:0000256" key="4">
    <source>
        <dbReference type="ARBA" id="ARBA00022692"/>
    </source>
</evidence>
<keyword evidence="3 10" id="KW-0813">Transport</keyword>
<keyword evidence="4 9" id="KW-0812">Transmembrane</keyword>
<dbReference type="Gene3D" id="1.50.40.10">
    <property type="entry name" value="Mitochondrial carrier domain"/>
    <property type="match status" value="1"/>
</dbReference>
<dbReference type="PROSITE" id="PS50920">
    <property type="entry name" value="SOLCAR"/>
    <property type="match status" value="2"/>
</dbReference>
<dbReference type="Proteomes" id="UP001165060">
    <property type="component" value="Unassembled WGS sequence"/>
</dbReference>
<comment type="caution">
    <text evidence="12">The sequence shown here is derived from an EMBL/GenBank/DDBJ whole genome shotgun (WGS) entry which is preliminary data.</text>
</comment>
<evidence type="ECO:0000256" key="1">
    <source>
        <dbReference type="ARBA" id="ARBA00004585"/>
    </source>
</evidence>
<keyword evidence="6" id="KW-1133">Transmembrane helix</keyword>
<feature type="region of interest" description="Disordered" evidence="11">
    <location>
        <begin position="36"/>
        <end position="80"/>
    </location>
</feature>
<dbReference type="InterPro" id="IPR023395">
    <property type="entry name" value="MCP_dom_sf"/>
</dbReference>
<feature type="compositionally biased region" description="Pro residues" evidence="11">
    <location>
        <begin position="43"/>
        <end position="56"/>
    </location>
</feature>
<accession>A0ABQ6MF30</accession>
<comment type="subcellular location">
    <subcellularLocation>
        <location evidence="1">Peroxisome membrane</location>
        <topology evidence="1">Multi-pass membrane protein</topology>
    </subcellularLocation>
</comment>
<dbReference type="PANTHER" id="PTHR46650">
    <property type="entry name" value="PEROXISOMAL ADENINE NUCLEOTIDE TRANSPORTER 1"/>
    <property type="match status" value="1"/>
</dbReference>
<reference evidence="12 13" key="1">
    <citation type="journal article" date="2023" name="Commun. Biol.">
        <title>Genome analysis of Parmales, the sister group of diatoms, reveals the evolutionary specialization of diatoms from phago-mixotrophs to photoautotrophs.</title>
        <authorList>
            <person name="Ban H."/>
            <person name="Sato S."/>
            <person name="Yoshikawa S."/>
            <person name="Yamada K."/>
            <person name="Nakamura Y."/>
            <person name="Ichinomiya M."/>
            <person name="Sato N."/>
            <person name="Blanc-Mathieu R."/>
            <person name="Endo H."/>
            <person name="Kuwata A."/>
            <person name="Ogata H."/>
        </authorList>
    </citation>
    <scope>NUCLEOTIDE SEQUENCE [LARGE SCALE GENOMIC DNA]</scope>
</reference>
<evidence type="ECO:0000313" key="13">
    <source>
        <dbReference type="Proteomes" id="UP001165060"/>
    </source>
</evidence>
<protein>
    <recommendedName>
        <fullName evidence="14">Mitochondrial carrier domain-containing protein</fullName>
    </recommendedName>
</protein>